<dbReference type="Gene3D" id="3.40.50.1100">
    <property type="match status" value="2"/>
</dbReference>
<keyword evidence="10 14" id="KW-0456">Lyase</keyword>
<keyword evidence="8" id="KW-0460">Magnesium</keyword>
<dbReference type="RefSeq" id="WP_182558281.1">
    <property type="nucleotide sequence ID" value="NZ_JACGWT010000001.1"/>
</dbReference>
<dbReference type="Pfam" id="PF00291">
    <property type="entry name" value="PALP"/>
    <property type="match status" value="1"/>
</dbReference>
<comment type="cofactor">
    <cofactor evidence="3">
        <name>pyridoxal 5'-phosphate</name>
        <dbReference type="ChEBI" id="CHEBI:597326"/>
    </cofactor>
</comment>
<evidence type="ECO:0000256" key="5">
    <source>
        <dbReference type="ARBA" id="ARBA00001946"/>
    </source>
</evidence>
<evidence type="ECO:0000313" key="15">
    <source>
        <dbReference type="Proteomes" id="UP000523079"/>
    </source>
</evidence>
<dbReference type="GO" id="GO:0004794">
    <property type="term" value="F:threonine deaminase activity"/>
    <property type="evidence" value="ECO:0007669"/>
    <property type="project" value="UniProtKB-EC"/>
</dbReference>
<evidence type="ECO:0000256" key="12">
    <source>
        <dbReference type="ARBA" id="ARBA00031427"/>
    </source>
</evidence>
<comment type="cofactor">
    <cofactor evidence="2">
        <name>Ca(2+)</name>
        <dbReference type="ChEBI" id="CHEBI:29108"/>
    </cofactor>
</comment>
<protein>
    <recommendedName>
        <fullName evidence="7">threonine ammonia-lyase</fullName>
        <ecNumber evidence="7">4.3.1.19</ecNumber>
    </recommendedName>
    <alternativeName>
        <fullName evidence="12">Threonine deaminase</fullName>
    </alternativeName>
</protein>
<dbReference type="CDD" id="cd01562">
    <property type="entry name" value="Thr-dehyd"/>
    <property type="match status" value="1"/>
</dbReference>
<dbReference type="GO" id="GO:0003941">
    <property type="term" value="F:L-serine ammonia-lyase activity"/>
    <property type="evidence" value="ECO:0007669"/>
    <property type="project" value="TreeGrafter"/>
</dbReference>
<comment type="similarity">
    <text evidence="6">Belongs to the serine/threonine dehydratase family.</text>
</comment>
<gene>
    <name evidence="14" type="ORF">FHX74_000254</name>
</gene>
<comment type="function">
    <text evidence="11">Catalyzes the anaerobic formation of alpha-ketobutyrate and ammonia from threonine in a two-step reaction. The first step involved a dehydration of threonine and a production of enamine intermediates (aminocrotonate), which tautomerizes to its imine form (iminobutyrate). Both intermediates are unstable and short-lived. The second step is the nonenzymatic hydrolysis of the enamine/imine intermediates to form 2-ketobutyrate and free ammonia. In the low water environment of the cell, the second step is accelerated by RidA.</text>
</comment>
<keyword evidence="9" id="KW-0663">Pyridoxal phosphate</keyword>
<evidence type="ECO:0000256" key="6">
    <source>
        <dbReference type="ARBA" id="ARBA00010869"/>
    </source>
</evidence>
<dbReference type="GO" id="GO:0030378">
    <property type="term" value="F:serine racemase activity"/>
    <property type="evidence" value="ECO:0007669"/>
    <property type="project" value="TreeGrafter"/>
</dbReference>
<comment type="catalytic activity">
    <reaction evidence="1">
        <text>L-threonine = 2-oxobutanoate + NH4(+)</text>
        <dbReference type="Rhea" id="RHEA:22108"/>
        <dbReference type="ChEBI" id="CHEBI:16763"/>
        <dbReference type="ChEBI" id="CHEBI:28938"/>
        <dbReference type="ChEBI" id="CHEBI:57926"/>
        <dbReference type="EC" id="4.3.1.19"/>
    </reaction>
</comment>
<keyword evidence="15" id="KW-1185">Reference proteome</keyword>
<name>A0A7W3P4B4_9ACTN</name>
<organism evidence="14 15">
    <name type="scientific">Microlunatus kandeliicorticis</name>
    <dbReference type="NCBI Taxonomy" id="1759536"/>
    <lineage>
        <taxon>Bacteria</taxon>
        <taxon>Bacillati</taxon>
        <taxon>Actinomycetota</taxon>
        <taxon>Actinomycetes</taxon>
        <taxon>Propionibacteriales</taxon>
        <taxon>Propionibacteriaceae</taxon>
        <taxon>Microlunatus</taxon>
    </lineage>
</organism>
<dbReference type="EC" id="4.3.1.19" evidence="7"/>
<dbReference type="InterPro" id="IPR036052">
    <property type="entry name" value="TrpB-like_PALP_sf"/>
</dbReference>
<reference evidence="14 15" key="1">
    <citation type="submission" date="2020-07" db="EMBL/GenBank/DDBJ databases">
        <title>Sequencing the genomes of 1000 actinobacteria strains.</title>
        <authorList>
            <person name="Klenk H.-P."/>
        </authorList>
    </citation>
    <scope>NUCLEOTIDE SEQUENCE [LARGE SCALE GENOMIC DNA]</scope>
    <source>
        <strain evidence="14 15">DSM 100723</strain>
    </source>
</reference>
<dbReference type="FunFam" id="3.40.50.1100:FF:000005">
    <property type="entry name" value="Threonine dehydratase catabolic"/>
    <property type="match status" value="1"/>
</dbReference>
<comment type="cofactor">
    <cofactor evidence="5">
        <name>Mg(2+)</name>
        <dbReference type="ChEBI" id="CHEBI:18420"/>
    </cofactor>
</comment>
<dbReference type="AlphaFoldDB" id="A0A7W3P4B4"/>
<dbReference type="GO" id="GO:0005524">
    <property type="term" value="F:ATP binding"/>
    <property type="evidence" value="ECO:0007669"/>
    <property type="project" value="TreeGrafter"/>
</dbReference>
<evidence type="ECO:0000256" key="9">
    <source>
        <dbReference type="ARBA" id="ARBA00022898"/>
    </source>
</evidence>
<evidence type="ECO:0000256" key="3">
    <source>
        <dbReference type="ARBA" id="ARBA00001933"/>
    </source>
</evidence>
<evidence type="ECO:0000256" key="1">
    <source>
        <dbReference type="ARBA" id="ARBA00001274"/>
    </source>
</evidence>
<evidence type="ECO:0000259" key="13">
    <source>
        <dbReference type="Pfam" id="PF00291"/>
    </source>
</evidence>
<comment type="caution">
    <text evidence="14">The sequence shown here is derived from an EMBL/GenBank/DDBJ whole genome shotgun (WGS) entry which is preliminary data.</text>
</comment>
<dbReference type="Proteomes" id="UP000523079">
    <property type="component" value="Unassembled WGS sequence"/>
</dbReference>
<evidence type="ECO:0000256" key="8">
    <source>
        <dbReference type="ARBA" id="ARBA00022842"/>
    </source>
</evidence>
<dbReference type="GO" id="GO:0018114">
    <property type="term" value="F:threonine racemase activity"/>
    <property type="evidence" value="ECO:0007669"/>
    <property type="project" value="TreeGrafter"/>
</dbReference>
<dbReference type="InterPro" id="IPR001926">
    <property type="entry name" value="TrpB-like_PALP"/>
</dbReference>
<comment type="cofactor">
    <cofactor evidence="4">
        <name>Mn(2+)</name>
        <dbReference type="ChEBI" id="CHEBI:29035"/>
    </cofactor>
</comment>
<feature type="domain" description="Tryptophan synthase beta chain-like PALP" evidence="13">
    <location>
        <begin position="23"/>
        <end position="315"/>
    </location>
</feature>
<evidence type="ECO:0000313" key="14">
    <source>
        <dbReference type="EMBL" id="MBA8792660.1"/>
    </source>
</evidence>
<evidence type="ECO:0000256" key="7">
    <source>
        <dbReference type="ARBA" id="ARBA00012096"/>
    </source>
</evidence>
<dbReference type="PANTHER" id="PTHR43050">
    <property type="entry name" value="SERINE / THREONINE RACEMASE FAMILY MEMBER"/>
    <property type="match status" value="1"/>
</dbReference>
<dbReference type="GO" id="GO:0000287">
    <property type="term" value="F:magnesium ion binding"/>
    <property type="evidence" value="ECO:0007669"/>
    <property type="project" value="TreeGrafter"/>
</dbReference>
<dbReference type="EMBL" id="JACGWT010000001">
    <property type="protein sequence ID" value="MBA8792660.1"/>
    <property type="molecule type" value="Genomic_DNA"/>
</dbReference>
<dbReference type="InterPro" id="IPR000634">
    <property type="entry name" value="Ser/Thr_deHydtase_PyrdxlP-BS"/>
</dbReference>
<evidence type="ECO:0000256" key="11">
    <source>
        <dbReference type="ARBA" id="ARBA00025527"/>
    </source>
</evidence>
<proteinExistence type="inferred from homology"/>
<dbReference type="GO" id="GO:0030170">
    <property type="term" value="F:pyridoxal phosphate binding"/>
    <property type="evidence" value="ECO:0007669"/>
    <property type="project" value="InterPro"/>
</dbReference>
<dbReference type="PANTHER" id="PTHR43050:SF1">
    <property type="entry name" value="SERINE RACEMASE"/>
    <property type="match status" value="1"/>
</dbReference>
<dbReference type="PROSITE" id="PS00165">
    <property type="entry name" value="DEHYDRATASE_SER_THR"/>
    <property type="match status" value="1"/>
</dbReference>
<evidence type="ECO:0000256" key="4">
    <source>
        <dbReference type="ARBA" id="ARBA00001936"/>
    </source>
</evidence>
<sequence length="324" mass="33002">MSDASELPVGIADVEAAAVRIRDQAVRTPLLGSAALDARAGGRVLLKAETLQRTGSFKFRGAYNLISALDPAERDRGVVAFSSGNHAQGVAHAASLLGWASTVVMPADAPPLKIERTRAFGATVVTYDRATESREEIAAALAARTGAVTVPPYDHSMIMAGQGTVGLELAAQAAERELVPDQVLVPCGGGGLTAGIATALADRLPRAVVRPVEPAGYDDTTRSLAAGERVANAAGASSICDALLAPTPGELTFAVNAALAGPGLVVDDDQVRAAVRWAFEELKLAVEPGGAVALAAVLAGVADTADRVSVVVLSGGNTDARWLT</sequence>
<evidence type="ECO:0000256" key="2">
    <source>
        <dbReference type="ARBA" id="ARBA00001913"/>
    </source>
</evidence>
<dbReference type="SUPFAM" id="SSF53686">
    <property type="entry name" value="Tryptophan synthase beta subunit-like PLP-dependent enzymes"/>
    <property type="match status" value="1"/>
</dbReference>
<dbReference type="GO" id="GO:0070179">
    <property type="term" value="P:D-serine biosynthetic process"/>
    <property type="evidence" value="ECO:0007669"/>
    <property type="project" value="TreeGrafter"/>
</dbReference>
<accession>A0A7W3P4B4</accession>
<evidence type="ECO:0000256" key="10">
    <source>
        <dbReference type="ARBA" id="ARBA00023239"/>
    </source>
</evidence>